<dbReference type="Proteomes" id="UP000435837">
    <property type="component" value="Unassembled WGS sequence"/>
</dbReference>
<protein>
    <submittedName>
        <fullName evidence="2">Uncharacterized protein</fullName>
    </submittedName>
</protein>
<organism evidence="2 4">
    <name type="scientific">Streptomyces caniferus</name>
    <dbReference type="NCBI Taxonomy" id="285557"/>
    <lineage>
        <taxon>Bacteria</taxon>
        <taxon>Bacillati</taxon>
        <taxon>Actinomycetota</taxon>
        <taxon>Actinomycetes</taxon>
        <taxon>Kitasatosporales</taxon>
        <taxon>Streptomycetaceae</taxon>
        <taxon>Streptomyces</taxon>
    </lineage>
</organism>
<reference evidence="3" key="2">
    <citation type="submission" date="2022-10" db="EMBL/GenBank/DDBJ databases">
        <title>The complete genomes of actinobacterial strains from the NBC collection.</title>
        <authorList>
            <person name="Joergensen T.S."/>
            <person name="Alvarez Arevalo M."/>
            <person name="Sterndorff E.B."/>
            <person name="Faurdal D."/>
            <person name="Vuksanovic O."/>
            <person name="Mourched A.-S."/>
            <person name="Charusanti P."/>
            <person name="Shaw S."/>
            <person name="Blin K."/>
            <person name="Weber T."/>
        </authorList>
    </citation>
    <scope>NUCLEOTIDE SEQUENCE</scope>
    <source>
        <strain evidence="3">NBC_01256</strain>
    </source>
</reference>
<accession>A0A640S2I5</accession>
<feature type="region of interest" description="Disordered" evidence="1">
    <location>
        <begin position="19"/>
        <end position="62"/>
    </location>
</feature>
<dbReference type="RefSeq" id="WP_159470206.1">
    <property type="nucleotide sequence ID" value="NZ_BAAATH010000016.1"/>
</dbReference>
<proteinExistence type="predicted"/>
<dbReference type="EMBL" id="CP108473">
    <property type="protein sequence ID" value="WUS23029.1"/>
    <property type="molecule type" value="Genomic_DNA"/>
</dbReference>
<gene>
    <name evidence="3" type="ORF">OG727_12475</name>
    <name evidence="2" type="ORF">Scani_09140</name>
</gene>
<reference evidence="2 4" key="1">
    <citation type="submission" date="2019-12" db="EMBL/GenBank/DDBJ databases">
        <title>Whole genome shotgun sequence of Streptomyces caniferus NBRC 15389.</title>
        <authorList>
            <person name="Ichikawa N."/>
            <person name="Kimura A."/>
            <person name="Kitahashi Y."/>
            <person name="Komaki H."/>
            <person name="Tamura T."/>
        </authorList>
    </citation>
    <scope>NUCLEOTIDE SEQUENCE [LARGE SCALE GENOMIC DNA]</scope>
    <source>
        <strain evidence="2 4">NBRC 15389</strain>
    </source>
</reference>
<dbReference type="EMBL" id="BLIN01000002">
    <property type="protein sequence ID" value="GFE04646.1"/>
    <property type="molecule type" value="Genomic_DNA"/>
</dbReference>
<evidence type="ECO:0000313" key="4">
    <source>
        <dbReference type="Proteomes" id="UP000435837"/>
    </source>
</evidence>
<sequence>MAHTAGSAGCHRLIVKANPANWSNPASPANDKALSADGSHSSEKGIGRHGTPQKGGRTSSVA</sequence>
<name>A0A640S2I5_9ACTN</name>
<evidence type="ECO:0000313" key="5">
    <source>
        <dbReference type="Proteomes" id="UP001432292"/>
    </source>
</evidence>
<evidence type="ECO:0000313" key="2">
    <source>
        <dbReference type="EMBL" id="GFE04646.1"/>
    </source>
</evidence>
<dbReference type="AlphaFoldDB" id="A0A640S2I5"/>
<keyword evidence="5" id="KW-1185">Reference proteome</keyword>
<evidence type="ECO:0000256" key="1">
    <source>
        <dbReference type="SAM" id="MobiDB-lite"/>
    </source>
</evidence>
<evidence type="ECO:0000313" key="3">
    <source>
        <dbReference type="EMBL" id="WUS23029.1"/>
    </source>
</evidence>
<dbReference type="GeneID" id="96638194"/>
<dbReference type="Proteomes" id="UP001432292">
    <property type="component" value="Chromosome"/>
</dbReference>